<protein>
    <submittedName>
        <fullName evidence="1">Uncharacterized protein</fullName>
    </submittedName>
</protein>
<name>A0A5P6VU82_PSEXY</name>
<evidence type="ECO:0000313" key="2">
    <source>
        <dbReference type="Proteomes" id="UP000327030"/>
    </source>
</evidence>
<proteinExistence type="predicted"/>
<dbReference type="OrthoDB" id="3255715at2"/>
<dbReference type="KEGG" id="pxv:FXF36_14420"/>
<evidence type="ECO:0000313" key="1">
    <source>
        <dbReference type="EMBL" id="QFJ56000.1"/>
    </source>
</evidence>
<organism evidence="1 2">
    <name type="scientific">Pseudobutyrivibrio xylanivorans</name>
    <dbReference type="NCBI Taxonomy" id="185007"/>
    <lineage>
        <taxon>Bacteria</taxon>
        <taxon>Bacillati</taxon>
        <taxon>Bacillota</taxon>
        <taxon>Clostridia</taxon>
        <taxon>Lachnospirales</taxon>
        <taxon>Lachnospiraceae</taxon>
        <taxon>Pseudobutyrivibrio</taxon>
    </lineage>
</organism>
<sequence>MANRPVYISLAEKPFYKIANTEFEFFSGFSIQQKQRSIKSLHDAFLLSCPNNKVLEVSRKSPLQIGNKLSAFNLKYRMNGKYYPVECLFQGSKVFENGKVYQDLYERQPGEAKKDERLKNSGRIVGFKLDNTDFESEPKDFFYNWLYINALNNDENIGKELLEYDSFTDIEFNPKKSINCQAIAVAIYVGLVKSNNLEEALKSPEEFRKVVYGLDNTKKDYQQMNLFDFM</sequence>
<gene>
    <name evidence="1" type="ORF">FXF36_14420</name>
</gene>
<dbReference type="RefSeq" id="WP_151625295.1">
    <property type="nucleotide sequence ID" value="NZ_CP043028.1"/>
</dbReference>
<accession>A0A5P6VU82</accession>
<dbReference type="EMBL" id="CP043028">
    <property type="protein sequence ID" value="QFJ56000.1"/>
    <property type="molecule type" value="Genomic_DNA"/>
</dbReference>
<dbReference type="Proteomes" id="UP000327030">
    <property type="component" value="Chromosome 1"/>
</dbReference>
<dbReference type="Pfam" id="PF22397">
    <property type="entry name" value="NADAR-DarT1"/>
    <property type="match status" value="1"/>
</dbReference>
<dbReference type="AlphaFoldDB" id="A0A5P6VU82"/>
<dbReference type="InterPro" id="IPR053913">
    <property type="entry name" value="NADAR-DarT1"/>
</dbReference>
<reference evidence="2" key="1">
    <citation type="submission" date="2019-08" db="EMBL/GenBank/DDBJ databases">
        <title>Complete Genome Sequence of the Polysaccharide-Degrading Rumen Bacterium Pseudobutyrivibrio xylanivorans MA3014.</title>
        <authorList>
            <person name="Palevich N."/>
            <person name="Maclean P.H."/>
            <person name="Kelly W.J."/>
            <person name="Leahy S.C."/>
            <person name="Rakonjac J."/>
            <person name="Attwood G.T."/>
        </authorList>
    </citation>
    <scope>NUCLEOTIDE SEQUENCE [LARGE SCALE GENOMIC DNA]</scope>
    <source>
        <strain evidence="2">MA3014</strain>
    </source>
</reference>